<evidence type="ECO:0000256" key="3">
    <source>
        <dbReference type="ARBA" id="ARBA00022989"/>
    </source>
</evidence>
<name>A0A835EJE0_9POAL</name>
<feature type="transmembrane region" description="Helical" evidence="6">
    <location>
        <begin position="198"/>
        <end position="219"/>
    </location>
</feature>
<dbReference type="PANTHER" id="PTHR11040:SF217">
    <property type="entry name" value="ZINC TRANSPORTER 11"/>
    <property type="match status" value="1"/>
</dbReference>
<keyword evidence="8" id="KW-1185">Reference proteome</keyword>
<dbReference type="EMBL" id="JACEFO010001862">
    <property type="protein sequence ID" value="KAF8698746.1"/>
    <property type="molecule type" value="Genomic_DNA"/>
</dbReference>
<organism evidence="7 8">
    <name type="scientific">Digitaria exilis</name>
    <dbReference type="NCBI Taxonomy" id="1010633"/>
    <lineage>
        <taxon>Eukaryota</taxon>
        <taxon>Viridiplantae</taxon>
        <taxon>Streptophyta</taxon>
        <taxon>Embryophyta</taxon>
        <taxon>Tracheophyta</taxon>
        <taxon>Spermatophyta</taxon>
        <taxon>Magnoliopsida</taxon>
        <taxon>Liliopsida</taxon>
        <taxon>Poales</taxon>
        <taxon>Poaceae</taxon>
        <taxon>PACMAD clade</taxon>
        <taxon>Panicoideae</taxon>
        <taxon>Panicodae</taxon>
        <taxon>Paniceae</taxon>
        <taxon>Anthephorinae</taxon>
        <taxon>Digitaria</taxon>
    </lineage>
</organism>
<feature type="compositionally biased region" description="Pro residues" evidence="5">
    <location>
        <begin position="50"/>
        <end position="59"/>
    </location>
</feature>
<sequence length="457" mass="48372">MYRTPTAQRRQKGRNGLSKPKPVTHYYPPSLSVLPPAAHAVAAAPCRFSTPPPRDPLPPSLHAAVQSTTSATTTHPGPTRQSPPALPPARANKSAPAFHRRTTHDLSPTRQSAMARRATPSARLLLLYLSIAAAAAATTARAHGGGGDDDADADADSPKPDLRSRGLVEAKLWCLVVVFVGTLLGGVSPYFMRWNEAFLALGTQFAGGVFLGTALMHFLSDANETFEDLLPDSGYPWAFMLACAGYVVTTLADVVISYVVSRGRTSPGSANGGGGSAADRKKCVSRTRLLTVVGELRGVLTLGDSILLIAALCFHSVFEGIAIGIAETKADAWKALWTISLHKIFAAIAMGIALLRMIPNRPLLSCFAYAFAFAISSPIGVAIGIVIDATTQGRVADWIFAVSMGLATGIFIYVSINHLLSKGYKPRRPVAVDTPVGRWLAVVLGVAVIAVVMIWDT</sequence>
<proteinExistence type="predicted"/>
<keyword evidence="4 6" id="KW-0472">Membrane</keyword>
<feature type="region of interest" description="Disordered" evidence="5">
    <location>
        <begin position="141"/>
        <end position="160"/>
    </location>
</feature>
<dbReference type="PANTHER" id="PTHR11040">
    <property type="entry name" value="ZINC/IRON TRANSPORTER"/>
    <property type="match status" value="1"/>
</dbReference>
<feature type="transmembrane region" description="Helical" evidence="6">
    <location>
        <begin position="398"/>
        <end position="416"/>
    </location>
</feature>
<dbReference type="Proteomes" id="UP000636709">
    <property type="component" value="Unassembled WGS sequence"/>
</dbReference>
<reference evidence="7" key="1">
    <citation type="submission" date="2020-07" db="EMBL/GenBank/DDBJ databases">
        <title>Genome sequence and genetic diversity analysis of an under-domesticated orphan crop, white fonio (Digitaria exilis).</title>
        <authorList>
            <person name="Bennetzen J.L."/>
            <person name="Chen S."/>
            <person name="Ma X."/>
            <person name="Wang X."/>
            <person name="Yssel A.E.J."/>
            <person name="Chaluvadi S.R."/>
            <person name="Johnson M."/>
            <person name="Gangashetty P."/>
            <person name="Hamidou F."/>
            <person name="Sanogo M.D."/>
            <person name="Zwaenepoel A."/>
            <person name="Wallace J."/>
            <person name="Van De Peer Y."/>
            <person name="Van Deynze A."/>
        </authorList>
    </citation>
    <scope>NUCLEOTIDE SEQUENCE</scope>
    <source>
        <tissue evidence="7">Leaves</tissue>
    </source>
</reference>
<keyword evidence="3 6" id="KW-1133">Transmembrane helix</keyword>
<feature type="transmembrane region" description="Helical" evidence="6">
    <location>
        <begin position="367"/>
        <end position="386"/>
    </location>
</feature>
<evidence type="ECO:0008006" key="9">
    <source>
        <dbReference type="Google" id="ProtNLM"/>
    </source>
</evidence>
<feature type="transmembrane region" description="Helical" evidence="6">
    <location>
        <begin position="170"/>
        <end position="191"/>
    </location>
</feature>
<evidence type="ECO:0000256" key="4">
    <source>
        <dbReference type="ARBA" id="ARBA00023136"/>
    </source>
</evidence>
<dbReference type="GO" id="GO:0005385">
    <property type="term" value="F:zinc ion transmembrane transporter activity"/>
    <property type="evidence" value="ECO:0007669"/>
    <property type="project" value="TreeGrafter"/>
</dbReference>
<evidence type="ECO:0000256" key="6">
    <source>
        <dbReference type="SAM" id="Phobius"/>
    </source>
</evidence>
<comment type="subcellular location">
    <subcellularLocation>
        <location evidence="1">Cell membrane</location>
        <topology evidence="1">Multi-pass membrane protein</topology>
    </subcellularLocation>
</comment>
<evidence type="ECO:0000256" key="5">
    <source>
        <dbReference type="SAM" id="MobiDB-lite"/>
    </source>
</evidence>
<evidence type="ECO:0000313" key="7">
    <source>
        <dbReference type="EMBL" id="KAF8698746.1"/>
    </source>
</evidence>
<gene>
    <name evidence="7" type="ORF">HU200_034999</name>
</gene>
<feature type="transmembrane region" description="Helical" evidence="6">
    <location>
        <begin position="306"/>
        <end position="326"/>
    </location>
</feature>
<feature type="region of interest" description="Disordered" evidence="5">
    <location>
        <begin position="46"/>
        <end position="115"/>
    </location>
</feature>
<dbReference type="Pfam" id="PF02535">
    <property type="entry name" value="Zip"/>
    <property type="match status" value="1"/>
</dbReference>
<feature type="transmembrane region" description="Helical" evidence="6">
    <location>
        <begin position="436"/>
        <end position="455"/>
    </location>
</feature>
<comment type="caution">
    <text evidence="7">The sequence shown here is derived from an EMBL/GenBank/DDBJ whole genome shotgun (WGS) entry which is preliminary data.</text>
</comment>
<keyword evidence="2 6" id="KW-0812">Transmembrane</keyword>
<feature type="transmembrane region" description="Helical" evidence="6">
    <location>
        <begin position="239"/>
        <end position="260"/>
    </location>
</feature>
<dbReference type="GO" id="GO:0005886">
    <property type="term" value="C:plasma membrane"/>
    <property type="evidence" value="ECO:0007669"/>
    <property type="project" value="UniProtKB-SubCell"/>
</dbReference>
<accession>A0A835EJE0</accession>
<feature type="region of interest" description="Disordered" evidence="5">
    <location>
        <begin position="1"/>
        <end position="29"/>
    </location>
</feature>
<evidence type="ECO:0000256" key="2">
    <source>
        <dbReference type="ARBA" id="ARBA00022692"/>
    </source>
</evidence>
<evidence type="ECO:0000256" key="1">
    <source>
        <dbReference type="ARBA" id="ARBA00004651"/>
    </source>
</evidence>
<evidence type="ECO:0000313" key="8">
    <source>
        <dbReference type="Proteomes" id="UP000636709"/>
    </source>
</evidence>
<protein>
    <recommendedName>
        <fullName evidence="9">Zinc transporter</fullName>
    </recommendedName>
</protein>
<feature type="transmembrane region" description="Helical" evidence="6">
    <location>
        <begin position="124"/>
        <end position="142"/>
    </location>
</feature>
<feature type="transmembrane region" description="Helical" evidence="6">
    <location>
        <begin position="332"/>
        <end position="355"/>
    </location>
</feature>
<dbReference type="OrthoDB" id="448280at2759"/>
<dbReference type="InterPro" id="IPR003689">
    <property type="entry name" value="ZIP"/>
</dbReference>
<dbReference type="AlphaFoldDB" id="A0A835EJE0"/>